<dbReference type="PANTHER" id="PTHR30151">
    <property type="entry name" value="ALKANE SULFONATE ABC TRANSPORTER-RELATED, MEMBRANE SUBUNIT"/>
    <property type="match status" value="1"/>
</dbReference>
<evidence type="ECO:0000313" key="9">
    <source>
        <dbReference type="EMBL" id="PRY69079.1"/>
    </source>
</evidence>
<evidence type="ECO:0000256" key="7">
    <source>
        <dbReference type="RuleBase" id="RU363032"/>
    </source>
</evidence>
<evidence type="ECO:0000256" key="6">
    <source>
        <dbReference type="ARBA" id="ARBA00023136"/>
    </source>
</evidence>
<feature type="domain" description="ABC transmembrane type-1" evidence="8">
    <location>
        <begin position="88"/>
        <end position="274"/>
    </location>
</feature>
<organism evidence="9 10">
    <name type="scientific">Glaciihabitans tibetensis</name>
    <dbReference type="NCBI Taxonomy" id="1266600"/>
    <lineage>
        <taxon>Bacteria</taxon>
        <taxon>Bacillati</taxon>
        <taxon>Actinomycetota</taxon>
        <taxon>Actinomycetes</taxon>
        <taxon>Micrococcales</taxon>
        <taxon>Microbacteriaceae</taxon>
        <taxon>Glaciihabitans</taxon>
    </lineage>
</organism>
<dbReference type="InterPro" id="IPR035906">
    <property type="entry name" value="MetI-like_sf"/>
</dbReference>
<evidence type="ECO:0000256" key="4">
    <source>
        <dbReference type="ARBA" id="ARBA00022692"/>
    </source>
</evidence>
<feature type="transmembrane region" description="Helical" evidence="7">
    <location>
        <begin position="206"/>
        <end position="229"/>
    </location>
</feature>
<evidence type="ECO:0000256" key="1">
    <source>
        <dbReference type="ARBA" id="ARBA00004651"/>
    </source>
</evidence>
<keyword evidence="10" id="KW-1185">Reference proteome</keyword>
<sequence length="286" mass="31078">MTRTLEATTPKTVNPSRTVATSTSARLRNWGPPLVVFAAIIVVWYAAALYLESLGRTTVLPTPHRIVIDSFLPTDGGRPITTDLLRALWLSTEVALIGLAISIVIGIGWAVLMSQARWIERSLFPYAVFLQCVPILALVPLIGTTLGYSFESRILVCVLISLFPMVSNTLFGLQAVERSQRELFKLQGASRFTVLTKLQFPNAMPAIFAGMRISAGLAVVGAIVGDFFFRRGQPGLGILINNYASRVQTPELFAAIITAAILGVAIFLIFGLIGRLAVGRWYEPAS</sequence>
<evidence type="ECO:0000256" key="5">
    <source>
        <dbReference type="ARBA" id="ARBA00022989"/>
    </source>
</evidence>
<dbReference type="EMBL" id="PVTL01000003">
    <property type="protein sequence ID" value="PRY69079.1"/>
    <property type="molecule type" value="Genomic_DNA"/>
</dbReference>
<dbReference type="GO" id="GO:0005886">
    <property type="term" value="C:plasma membrane"/>
    <property type="evidence" value="ECO:0007669"/>
    <property type="project" value="UniProtKB-SubCell"/>
</dbReference>
<dbReference type="PROSITE" id="PS50928">
    <property type="entry name" value="ABC_TM1"/>
    <property type="match status" value="1"/>
</dbReference>
<accession>A0A2T0VFU3</accession>
<feature type="transmembrane region" description="Helical" evidence="7">
    <location>
        <begin position="154"/>
        <end position="176"/>
    </location>
</feature>
<evidence type="ECO:0000259" key="8">
    <source>
        <dbReference type="PROSITE" id="PS50928"/>
    </source>
</evidence>
<feature type="transmembrane region" description="Helical" evidence="7">
    <location>
        <begin position="30"/>
        <end position="51"/>
    </location>
</feature>
<reference evidence="9 10" key="1">
    <citation type="submission" date="2018-03" db="EMBL/GenBank/DDBJ databases">
        <title>Genomic Encyclopedia of Type Strains, Phase III (KMG-III): the genomes of soil and plant-associated and newly described type strains.</title>
        <authorList>
            <person name="Whitman W."/>
        </authorList>
    </citation>
    <scope>NUCLEOTIDE SEQUENCE [LARGE SCALE GENOMIC DNA]</scope>
    <source>
        <strain evidence="9 10">CGMCC 1.12484</strain>
    </source>
</reference>
<feature type="transmembrane region" description="Helical" evidence="7">
    <location>
        <begin position="250"/>
        <end position="273"/>
    </location>
</feature>
<comment type="similarity">
    <text evidence="7">Belongs to the binding-protein-dependent transport system permease family.</text>
</comment>
<feature type="transmembrane region" description="Helical" evidence="7">
    <location>
        <begin position="87"/>
        <end position="111"/>
    </location>
</feature>
<evidence type="ECO:0000256" key="2">
    <source>
        <dbReference type="ARBA" id="ARBA00022448"/>
    </source>
</evidence>
<feature type="transmembrane region" description="Helical" evidence="7">
    <location>
        <begin position="123"/>
        <end position="142"/>
    </location>
</feature>
<evidence type="ECO:0000256" key="3">
    <source>
        <dbReference type="ARBA" id="ARBA00022475"/>
    </source>
</evidence>
<dbReference type="AlphaFoldDB" id="A0A2T0VFU3"/>
<dbReference type="Pfam" id="PF00528">
    <property type="entry name" value="BPD_transp_1"/>
    <property type="match status" value="1"/>
</dbReference>
<comment type="caution">
    <text evidence="9">The sequence shown here is derived from an EMBL/GenBank/DDBJ whole genome shotgun (WGS) entry which is preliminary data.</text>
</comment>
<name>A0A2T0VFU3_9MICO</name>
<dbReference type="GO" id="GO:0055085">
    <property type="term" value="P:transmembrane transport"/>
    <property type="evidence" value="ECO:0007669"/>
    <property type="project" value="InterPro"/>
</dbReference>
<keyword evidence="2 7" id="KW-0813">Transport</keyword>
<keyword evidence="5 7" id="KW-1133">Transmembrane helix</keyword>
<gene>
    <name evidence="9" type="ORF">B0I08_103285</name>
</gene>
<dbReference type="SUPFAM" id="SSF161098">
    <property type="entry name" value="MetI-like"/>
    <property type="match status" value="1"/>
</dbReference>
<dbReference type="OrthoDB" id="3173654at2"/>
<dbReference type="Gene3D" id="1.10.3720.10">
    <property type="entry name" value="MetI-like"/>
    <property type="match status" value="1"/>
</dbReference>
<dbReference type="InterPro" id="IPR000515">
    <property type="entry name" value="MetI-like"/>
</dbReference>
<keyword evidence="4 7" id="KW-0812">Transmembrane</keyword>
<dbReference type="RefSeq" id="WP_106211345.1">
    <property type="nucleotide sequence ID" value="NZ_PVTL01000003.1"/>
</dbReference>
<comment type="subcellular location">
    <subcellularLocation>
        <location evidence="1 7">Cell membrane</location>
        <topology evidence="1 7">Multi-pass membrane protein</topology>
    </subcellularLocation>
</comment>
<dbReference type="PANTHER" id="PTHR30151:SF41">
    <property type="entry name" value="ABC TRANSPORTER PERMEASE PROTEIN"/>
    <property type="match status" value="1"/>
</dbReference>
<dbReference type="Proteomes" id="UP000237983">
    <property type="component" value="Unassembled WGS sequence"/>
</dbReference>
<evidence type="ECO:0000313" key="10">
    <source>
        <dbReference type="Proteomes" id="UP000237983"/>
    </source>
</evidence>
<keyword evidence="3" id="KW-1003">Cell membrane</keyword>
<dbReference type="CDD" id="cd06261">
    <property type="entry name" value="TM_PBP2"/>
    <property type="match status" value="1"/>
</dbReference>
<keyword evidence="6 7" id="KW-0472">Membrane</keyword>
<proteinExistence type="inferred from homology"/>
<protein>
    <submittedName>
        <fullName evidence="9">NitT/TauT family transport system permease protein</fullName>
    </submittedName>
</protein>